<evidence type="ECO:0000313" key="3">
    <source>
        <dbReference type="Proteomes" id="UP001501842"/>
    </source>
</evidence>
<dbReference type="InterPro" id="IPR011010">
    <property type="entry name" value="DNA_brk_join_enz"/>
</dbReference>
<dbReference type="Proteomes" id="UP001501842">
    <property type="component" value="Unassembled WGS sequence"/>
</dbReference>
<protein>
    <recommendedName>
        <fullName evidence="4">Tyr recombinase domain-containing protein</fullName>
    </recommendedName>
</protein>
<evidence type="ECO:0008006" key="4">
    <source>
        <dbReference type="Google" id="ProtNLM"/>
    </source>
</evidence>
<reference evidence="3" key="1">
    <citation type="journal article" date="2019" name="Int. J. Syst. Evol. Microbiol.">
        <title>The Global Catalogue of Microorganisms (GCM) 10K type strain sequencing project: providing services to taxonomists for standard genome sequencing and annotation.</title>
        <authorList>
            <consortium name="The Broad Institute Genomics Platform"/>
            <consortium name="The Broad Institute Genome Sequencing Center for Infectious Disease"/>
            <person name="Wu L."/>
            <person name="Ma J."/>
        </authorList>
    </citation>
    <scope>NUCLEOTIDE SEQUENCE [LARGE SCALE GENOMIC DNA]</scope>
    <source>
        <strain evidence="3">JCM 8201</strain>
    </source>
</reference>
<dbReference type="RefSeq" id="WP_344449206.1">
    <property type="nucleotide sequence ID" value="NZ_BAAATZ010000005.1"/>
</dbReference>
<comment type="caution">
    <text evidence="2">The sequence shown here is derived from an EMBL/GenBank/DDBJ whole genome shotgun (WGS) entry which is preliminary data.</text>
</comment>
<accession>A0ABP6GGR6</accession>
<dbReference type="SUPFAM" id="SSF56349">
    <property type="entry name" value="DNA breaking-rejoining enzymes"/>
    <property type="match status" value="1"/>
</dbReference>
<name>A0ABP6GGR6_9ACTN</name>
<dbReference type="InterPro" id="IPR013762">
    <property type="entry name" value="Integrase-like_cat_sf"/>
</dbReference>
<evidence type="ECO:0000256" key="1">
    <source>
        <dbReference type="ARBA" id="ARBA00023172"/>
    </source>
</evidence>
<keyword evidence="3" id="KW-1185">Reference proteome</keyword>
<dbReference type="EMBL" id="BAAATZ010000005">
    <property type="protein sequence ID" value="GAA2721651.1"/>
    <property type="molecule type" value="Genomic_DNA"/>
</dbReference>
<organism evidence="2 3">
    <name type="scientific">Actinocorallia aurantiaca</name>
    <dbReference type="NCBI Taxonomy" id="46204"/>
    <lineage>
        <taxon>Bacteria</taxon>
        <taxon>Bacillati</taxon>
        <taxon>Actinomycetota</taxon>
        <taxon>Actinomycetes</taxon>
        <taxon>Streptosporangiales</taxon>
        <taxon>Thermomonosporaceae</taxon>
        <taxon>Actinocorallia</taxon>
    </lineage>
</organism>
<proteinExistence type="predicted"/>
<sequence length="66" mass="6950">MPASCRSFASAVLVGGVDVRTLAECLGHSDPGFALRTYTHLMPSGFERMRKAVDHALGGETDDGLA</sequence>
<gene>
    <name evidence="2" type="ORF">GCM10010439_12330</name>
</gene>
<dbReference type="Gene3D" id="1.10.443.10">
    <property type="entry name" value="Intergrase catalytic core"/>
    <property type="match status" value="1"/>
</dbReference>
<keyword evidence="1" id="KW-0233">DNA recombination</keyword>
<evidence type="ECO:0000313" key="2">
    <source>
        <dbReference type="EMBL" id="GAA2721651.1"/>
    </source>
</evidence>